<dbReference type="AlphaFoldDB" id="A0A6N3A2L6"/>
<dbReference type="EMBL" id="CACRUU010000032">
    <property type="protein sequence ID" value="VYT86365.1"/>
    <property type="molecule type" value="Genomic_DNA"/>
</dbReference>
<feature type="compositionally biased region" description="Basic and acidic residues" evidence="2">
    <location>
        <begin position="121"/>
        <end position="131"/>
    </location>
</feature>
<name>A0A6N3A2L6_MEDGN</name>
<accession>A0A6N3A2L6</accession>
<organism evidence="3">
    <name type="scientific">Mediterraneibacter gnavus</name>
    <name type="common">Ruminococcus gnavus</name>
    <dbReference type="NCBI Taxonomy" id="33038"/>
    <lineage>
        <taxon>Bacteria</taxon>
        <taxon>Bacillati</taxon>
        <taxon>Bacillota</taxon>
        <taxon>Clostridia</taxon>
        <taxon>Lachnospirales</taxon>
        <taxon>Lachnospiraceae</taxon>
        <taxon>Mediterraneibacter</taxon>
    </lineage>
</organism>
<feature type="coiled-coil region" evidence="1">
    <location>
        <begin position="6"/>
        <end position="72"/>
    </location>
</feature>
<evidence type="ECO:0000313" key="3">
    <source>
        <dbReference type="EMBL" id="VYT86365.1"/>
    </source>
</evidence>
<keyword evidence="1" id="KW-0175">Coiled coil</keyword>
<proteinExistence type="predicted"/>
<gene>
    <name evidence="3" type="ORF">RGLFYP36_03392</name>
</gene>
<evidence type="ECO:0000256" key="1">
    <source>
        <dbReference type="SAM" id="Coils"/>
    </source>
</evidence>
<evidence type="ECO:0000256" key="2">
    <source>
        <dbReference type="SAM" id="MobiDB-lite"/>
    </source>
</evidence>
<protein>
    <submittedName>
        <fullName evidence="3">Uncharacterized protein</fullName>
    </submittedName>
</protein>
<sequence>MDIRSRAALEQREQEVLQEEKRLKQQRSMEWELQNHGIYQKYQELENKLAQIPAWEDRFEQVLDELESLQAQLPNGVDQIQTGKAQLQEIRQEKRLIRQIKQMDEEHKQIRAFPKQFLDSDSKEIRWDPKKSQRKGGTQWKRNRK</sequence>
<feature type="region of interest" description="Disordered" evidence="2">
    <location>
        <begin position="121"/>
        <end position="145"/>
    </location>
</feature>
<reference evidence="3" key="1">
    <citation type="submission" date="2019-11" db="EMBL/GenBank/DDBJ databases">
        <authorList>
            <person name="Feng L."/>
        </authorList>
    </citation>
    <scope>NUCLEOTIDE SEQUENCE</scope>
    <source>
        <strain evidence="3">RgnavusLFYP36</strain>
    </source>
</reference>